<reference evidence="3" key="1">
    <citation type="journal article" date="2015" name="Nature">
        <title>Complex archaea that bridge the gap between prokaryotes and eukaryotes.</title>
        <authorList>
            <person name="Spang A."/>
            <person name="Saw J.H."/>
            <person name="Jorgensen S.L."/>
            <person name="Zaremba-Niedzwiedzka K."/>
            <person name="Martijn J."/>
            <person name="Lind A.E."/>
            <person name="van Eijk R."/>
            <person name="Schleper C."/>
            <person name="Guy L."/>
            <person name="Ettema T.J."/>
        </authorList>
    </citation>
    <scope>NUCLEOTIDE SEQUENCE</scope>
</reference>
<dbReference type="PANTHER" id="PTHR42680">
    <property type="entry name" value="DCTP DEAMINASE"/>
    <property type="match status" value="1"/>
</dbReference>
<dbReference type="EMBL" id="LAZR01030843">
    <property type="protein sequence ID" value="KKL55432.1"/>
    <property type="molecule type" value="Genomic_DNA"/>
</dbReference>
<sequence>MDLAIGNTYILEKQYVGHVDMTNQASIDAVFGPEQPLPVTIYPGQRMLLSTRDSYKIPSGVIGKIGMRSSYGRMGFLSPATNADPGFEGQLTMSLKNISNQPILIRPGDKIWTIHYVQLMERTEGFYDGRYQGQTGIQPPIAVPIFTLDPHKD</sequence>
<dbReference type="InterPro" id="IPR033704">
    <property type="entry name" value="dUTPase_trimeric"/>
</dbReference>
<dbReference type="CDD" id="cd07557">
    <property type="entry name" value="trimeric_dUTPase"/>
    <property type="match status" value="1"/>
</dbReference>
<dbReference type="InterPro" id="IPR011962">
    <property type="entry name" value="dCTP_deaminase"/>
</dbReference>
<gene>
    <name evidence="3" type="ORF">LCGC14_2255470</name>
</gene>
<dbReference type="Gene3D" id="2.70.40.10">
    <property type="match status" value="1"/>
</dbReference>
<evidence type="ECO:0000256" key="2">
    <source>
        <dbReference type="ARBA" id="ARBA00023080"/>
    </source>
</evidence>
<name>A0A0F9FWC1_9ZZZZ</name>
<organism evidence="3">
    <name type="scientific">marine sediment metagenome</name>
    <dbReference type="NCBI Taxonomy" id="412755"/>
    <lineage>
        <taxon>unclassified sequences</taxon>
        <taxon>metagenomes</taxon>
        <taxon>ecological metagenomes</taxon>
    </lineage>
</organism>
<accession>A0A0F9FWC1</accession>
<evidence type="ECO:0000256" key="1">
    <source>
        <dbReference type="ARBA" id="ARBA00022801"/>
    </source>
</evidence>
<dbReference type="GO" id="GO:0006229">
    <property type="term" value="P:dUTP biosynthetic process"/>
    <property type="evidence" value="ECO:0007669"/>
    <property type="project" value="InterPro"/>
</dbReference>
<keyword evidence="2" id="KW-0546">Nucleotide metabolism</keyword>
<proteinExistence type="predicted"/>
<dbReference type="GO" id="GO:0008829">
    <property type="term" value="F:dCTP deaminase activity"/>
    <property type="evidence" value="ECO:0007669"/>
    <property type="project" value="InterPro"/>
</dbReference>
<protein>
    <submittedName>
        <fullName evidence="3">Uncharacterized protein</fullName>
    </submittedName>
</protein>
<comment type="caution">
    <text evidence="3">The sequence shown here is derived from an EMBL/GenBank/DDBJ whole genome shotgun (WGS) entry which is preliminary data.</text>
</comment>
<dbReference type="SUPFAM" id="SSF51283">
    <property type="entry name" value="dUTPase-like"/>
    <property type="match status" value="1"/>
</dbReference>
<keyword evidence="1" id="KW-0378">Hydrolase</keyword>
<dbReference type="PANTHER" id="PTHR42680:SF3">
    <property type="entry name" value="DCTP DEAMINASE"/>
    <property type="match status" value="1"/>
</dbReference>
<dbReference type="InterPro" id="IPR036157">
    <property type="entry name" value="dUTPase-like_sf"/>
</dbReference>
<dbReference type="AlphaFoldDB" id="A0A0F9FWC1"/>
<evidence type="ECO:0000313" key="3">
    <source>
        <dbReference type="EMBL" id="KKL55432.1"/>
    </source>
</evidence>
<dbReference type="Pfam" id="PF22769">
    <property type="entry name" value="DCD"/>
    <property type="match status" value="1"/>
</dbReference>